<dbReference type="Proteomes" id="UP000001578">
    <property type="component" value="Chromosome"/>
</dbReference>
<organism evidence="1 2">
    <name type="scientific">Geobacillus thermodenitrificans (strain NG80-2)</name>
    <dbReference type="NCBI Taxonomy" id="420246"/>
    <lineage>
        <taxon>Bacteria</taxon>
        <taxon>Bacillati</taxon>
        <taxon>Bacillota</taxon>
        <taxon>Bacilli</taxon>
        <taxon>Bacillales</taxon>
        <taxon>Anoxybacillaceae</taxon>
        <taxon>Geobacillus</taxon>
    </lineage>
</organism>
<sequence>MKNSFAAKLLYDCSLSLINFISNVIKSPNGATAAILARFHAKKRQKYAKNG</sequence>
<accession>A4ISA8</accession>
<dbReference type="HOGENOM" id="CLU_3099301_0_0_9"/>
<dbReference type="AlphaFoldDB" id="A4ISA8"/>
<reference evidence="1 2" key="1">
    <citation type="journal article" date="2007" name="Proc. Natl. Acad. Sci. U.S.A.">
        <title>Genome and proteome of long-chain alkane degrading Geobacillus thermodenitrificans NG80-2 isolated from a deep-subsurface oil reservoir.</title>
        <authorList>
            <person name="Feng L."/>
            <person name="Wang W."/>
            <person name="Cheng J."/>
            <person name="Ren Y."/>
            <person name="Zhao G."/>
            <person name="Gao C."/>
            <person name="Tang Y."/>
            <person name="Liu X."/>
            <person name="Han W."/>
            <person name="Peng X."/>
            <person name="Liu R."/>
            <person name="Wang L."/>
        </authorList>
    </citation>
    <scope>NUCLEOTIDE SEQUENCE [LARGE SCALE GENOMIC DNA]</scope>
    <source>
        <strain evidence="1 2">NG80-2</strain>
    </source>
</reference>
<evidence type="ECO:0000313" key="2">
    <source>
        <dbReference type="Proteomes" id="UP000001578"/>
    </source>
</evidence>
<dbReference type="KEGG" id="gtn:GTNG_2867"/>
<evidence type="ECO:0000313" key="1">
    <source>
        <dbReference type="EMBL" id="ABO68212.1"/>
    </source>
</evidence>
<gene>
    <name evidence="1" type="ordered locus">GTNG_2867</name>
</gene>
<dbReference type="EMBL" id="CP000557">
    <property type="protein sequence ID" value="ABO68212.1"/>
    <property type="molecule type" value="Genomic_DNA"/>
</dbReference>
<protein>
    <submittedName>
        <fullName evidence="1">Uncharacterized protein</fullName>
    </submittedName>
</protein>
<proteinExistence type="predicted"/>
<name>A4ISA8_GEOTN</name>